<dbReference type="InterPro" id="IPR036249">
    <property type="entry name" value="Thioredoxin-like_sf"/>
</dbReference>
<evidence type="ECO:0000313" key="3">
    <source>
        <dbReference type="Proteomes" id="UP000433181"/>
    </source>
</evidence>
<dbReference type="InterPro" id="IPR012336">
    <property type="entry name" value="Thioredoxin-like_fold"/>
</dbReference>
<dbReference type="AlphaFoldDB" id="A0A6I2UGT8"/>
<dbReference type="PANTHER" id="PTHR37170:SF1">
    <property type="entry name" value="GLUTAREDOXIN-LIKE PROTEIN"/>
    <property type="match status" value="1"/>
</dbReference>
<accession>A0A6I2UGT8</accession>
<gene>
    <name evidence="2" type="ORF">FYJ84_08310</name>
</gene>
<dbReference type="RefSeq" id="WP_154407145.1">
    <property type="nucleotide sequence ID" value="NZ_JAQXJM010000005.1"/>
</dbReference>
<dbReference type="GeneID" id="96778918"/>
<dbReference type="SUPFAM" id="SSF52833">
    <property type="entry name" value="Thioredoxin-like"/>
    <property type="match status" value="2"/>
</dbReference>
<proteinExistence type="predicted"/>
<sequence>MQDFGDVEQLKALFAKFASPVRLKVRYDDSDLGQGIHSFIQDFCQLSDKLLWEAEEARGIPGIEIFREDGSPVGIVYHAVPGGHEFQSFLLALYNTAGPGQEVAPEVVEQAKAIGSRMKIQVMMTLSCNQCPEAVTAAQRLATLSDNVTAEIFDVIRFQDIIDKYKIKGVPCIVINDEHVTFGKKNINEMLALLQAAED</sequence>
<comment type="caution">
    <text evidence="2">The sequence shown here is derived from an EMBL/GenBank/DDBJ whole genome shotgun (WGS) entry which is preliminary data.</text>
</comment>
<dbReference type="EMBL" id="VUNR01000014">
    <property type="protein sequence ID" value="MSU08985.1"/>
    <property type="molecule type" value="Genomic_DNA"/>
</dbReference>
<dbReference type="Pfam" id="PF13192">
    <property type="entry name" value="Thioredoxin_3"/>
    <property type="match status" value="1"/>
</dbReference>
<name>A0A6I2UGT8_9FIRM</name>
<organism evidence="2 3">
    <name type="scientific">Anaerovibrio slackiae</name>
    <dbReference type="NCBI Taxonomy" id="2652309"/>
    <lineage>
        <taxon>Bacteria</taxon>
        <taxon>Bacillati</taxon>
        <taxon>Bacillota</taxon>
        <taxon>Negativicutes</taxon>
        <taxon>Selenomonadales</taxon>
        <taxon>Selenomonadaceae</taxon>
        <taxon>Anaerovibrio</taxon>
    </lineage>
</organism>
<keyword evidence="3" id="KW-1185">Reference proteome</keyword>
<protein>
    <recommendedName>
        <fullName evidence="1">Thioredoxin-like fold domain-containing protein</fullName>
    </recommendedName>
</protein>
<feature type="domain" description="Thioredoxin-like fold" evidence="1">
    <location>
        <begin position="118"/>
        <end position="188"/>
    </location>
</feature>
<evidence type="ECO:0000313" key="2">
    <source>
        <dbReference type="EMBL" id="MSU08985.1"/>
    </source>
</evidence>
<evidence type="ECO:0000259" key="1">
    <source>
        <dbReference type="Pfam" id="PF13192"/>
    </source>
</evidence>
<dbReference type="Gene3D" id="3.40.30.80">
    <property type="match status" value="1"/>
</dbReference>
<dbReference type="Proteomes" id="UP000433181">
    <property type="component" value="Unassembled WGS sequence"/>
</dbReference>
<reference evidence="2 3" key="1">
    <citation type="submission" date="2019-08" db="EMBL/GenBank/DDBJ databases">
        <title>In-depth cultivation of the pig gut microbiome towards novel bacterial diversity and tailored functional studies.</title>
        <authorList>
            <person name="Wylensek D."/>
            <person name="Hitch T.C.A."/>
            <person name="Clavel T."/>
        </authorList>
    </citation>
    <scope>NUCLEOTIDE SEQUENCE [LARGE SCALE GENOMIC DNA]</scope>
    <source>
        <strain evidence="2 3">WCA-693-APC-5D-A</strain>
    </source>
</reference>
<dbReference type="PANTHER" id="PTHR37170">
    <property type="entry name" value="GLUTAREDOXIN-RELATED"/>
    <property type="match status" value="1"/>
</dbReference>